<reference evidence="1" key="1">
    <citation type="submission" date="2018-02" db="EMBL/GenBank/DDBJ databases">
        <title>Rhizophora mucronata_Transcriptome.</title>
        <authorList>
            <person name="Meera S.P."/>
            <person name="Sreeshan A."/>
            <person name="Augustine A."/>
        </authorList>
    </citation>
    <scope>NUCLEOTIDE SEQUENCE</scope>
    <source>
        <tissue evidence="1">Leaf</tissue>
    </source>
</reference>
<dbReference type="EMBL" id="GGEC01026697">
    <property type="protein sequence ID" value="MBX07181.1"/>
    <property type="molecule type" value="Transcribed_RNA"/>
</dbReference>
<protein>
    <submittedName>
        <fullName evidence="1">Uncharacterized protein</fullName>
    </submittedName>
</protein>
<sequence length="22" mass="2576">MLGKLKIFLFSFNVHFGGLFLF</sequence>
<evidence type="ECO:0000313" key="1">
    <source>
        <dbReference type="EMBL" id="MBX07181.1"/>
    </source>
</evidence>
<proteinExistence type="predicted"/>
<dbReference type="AlphaFoldDB" id="A0A2P2KN68"/>
<name>A0A2P2KN68_RHIMU</name>
<accession>A0A2P2KN68</accession>
<organism evidence="1">
    <name type="scientific">Rhizophora mucronata</name>
    <name type="common">Asiatic mangrove</name>
    <dbReference type="NCBI Taxonomy" id="61149"/>
    <lineage>
        <taxon>Eukaryota</taxon>
        <taxon>Viridiplantae</taxon>
        <taxon>Streptophyta</taxon>
        <taxon>Embryophyta</taxon>
        <taxon>Tracheophyta</taxon>
        <taxon>Spermatophyta</taxon>
        <taxon>Magnoliopsida</taxon>
        <taxon>eudicotyledons</taxon>
        <taxon>Gunneridae</taxon>
        <taxon>Pentapetalae</taxon>
        <taxon>rosids</taxon>
        <taxon>fabids</taxon>
        <taxon>Malpighiales</taxon>
        <taxon>Rhizophoraceae</taxon>
        <taxon>Rhizophora</taxon>
    </lineage>
</organism>